<organism evidence="1 2">
    <name type="scientific">Hymenolepis diminuta</name>
    <name type="common">Rat tapeworm</name>
    <dbReference type="NCBI Taxonomy" id="6216"/>
    <lineage>
        <taxon>Eukaryota</taxon>
        <taxon>Metazoa</taxon>
        <taxon>Spiralia</taxon>
        <taxon>Lophotrochozoa</taxon>
        <taxon>Platyhelminthes</taxon>
        <taxon>Cestoda</taxon>
        <taxon>Eucestoda</taxon>
        <taxon>Cyclophyllidea</taxon>
        <taxon>Hymenolepididae</taxon>
        <taxon>Hymenolepis</taxon>
    </lineage>
</organism>
<sequence>MSAELSVLITSLTLVDSSQGILGSPAVATLHHLTAGVTLVHSRPTATEAAMGAAKSRSIDIVLVD</sequence>
<evidence type="ECO:0000313" key="1">
    <source>
        <dbReference type="EMBL" id="VUZ47263.1"/>
    </source>
</evidence>
<reference evidence="1 2" key="1">
    <citation type="submission" date="2019-07" db="EMBL/GenBank/DDBJ databases">
        <authorList>
            <person name="Jastrzebski P J."/>
            <person name="Paukszto L."/>
            <person name="Jastrzebski P J."/>
        </authorList>
    </citation>
    <scope>NUCLEOTIDE SEQUENCE [LARGE SCALE GENOMIC DNA]</scope>
    <source>
        <strain evidence="1 2">WMS-il1</strain>
    </source>
</reference>
<dbReference type="Proteomes" id="UP000321570">
    <property type="component" value="Unassembled WGS sequence"/>
</dbReference>
<protein>
    <submittedName>
        <fullName evidence="1">Uncharacterized protein</fullName>
    </submittedName>
</protein>
<dbReference type="EMBL" id="CABIJS010000233">
    <property type="protein sequence ID" value="VUZ47263.1"/>
    <property type="molecule type" value="Genomic_DNA"/>
</dbReference>
<evidence type="ECO:0000313" key="2">
    <source>
        <dbReference type="Proteomes" id="UP000321570"/>
    </source>
</evidence>
<keyword evidence="2" id="KW-1185">Reference proteome</keyword>
<accession>A0A564YKV7</accession>
<name>A0A564YKV7_HYMDI</name>
<proteinExistence type="predicted"/>
<dbReference type="AlphaFoldDB" id="A0A564YKV7"/>
<gene>
    <name evidence="1" type="ORF">WMSIL1_LOCUS6887</name>
</gene>